<sequence>MLLPQAFRGLAQQFAVAPTVTLTLGSLPPARLKLASGLFNLMRNLGAPSASPCAARCLTTEPICTIAAGGPSE</sequence>
<gene>
    <name evidence="1" type="ORF">FZ929_03275</name>
</gene>
<evidence type="ECO:0000313" key="2">
    <source>
        <dbReference type="Proteomes" id="UP000325096"/>
    </source>
</evidence>
<evidence type="ECO:0000313" key="1">
    <source>
        <dbReference type="EMBL" id="QEP91363.1"/>
    </source>
</evidence>
<name>A0A5C2LII1_KLEPN</name>
<dbReference type="EMBL" id="CP043669">
    <property type="protein sequence ID" value="QEP91363.1"/>
    <property type="molecule type" value="Genomic_DNA"/>
</dbReference>
<accession>A0A5C2LII1</accession>
<reference evidence="1 2" key="1">
    <citation type="submission" date="2019-08" db="EMBL/GenBank/DDBJ databases">
        <title>Emergence of NDM-5-producing hypervirulent Klebsiella pneumoniae from clinical infections.</title>
        <authorList>
            <person name="Shen Z."/>
            <person name="Zhang H."/>
            <person name="Li M."/>
        </authorList>
    </citation>
    <scope>NUCLEOTIDE SEQUENCE [LARGE SCALE GENOMIC DNA]</scope>
    <source>
        <strain evidence="1 2">RJ18-06</strain>
    </source>
</reference>
<proteinExistence type="predicted"/>
<protein>
    <submittedName>
        <fullName evidence="1">Uncharacterized protein</fullName>
    </submittedName>
</protein>
<dbReference type="Proteomes" id="UP000325096">
    <property type="component" value="Chromosome"/>
</dbReference>
<dbReference type="AlphaFoldDB" id="A0A5C2LII1"/>
<organism evidence="1 2">
    <name type="scientific">Klebsiella pneumoniae</name>
    <dbReference type="NCBI Taxonomy" id="573"/>
    <lineage>
        <taxon>Bacteria</taxon>
        <taxon>Pseudomonadati</taxon>
        <taxon>Pseudomonadota</taxon>
        <taxon>Gammaproteobacteria</taxon>
        <taxon>Enterobacterales</taxon>
        <taxon>Enterobacteriaceae</taxon>
        <taxon>Klebsiella/Raoultella group</taxon>
        <taxon>Klebsiella</taxon>
        <taxon>Klebsiella pneumoniae complex</taxon>
    </lineage>
</organism>